<dbReference type="Proteomes" id="UP000694380">
    <property type="component" value="Chromosome 15"/>
</dbReference>
<evidence type="ECO:0000259" key="2">
    <source>
        <dbReference type="PROSITE" id="PS50011"/>
    </source>
</evidence>
<reference evidence="4" key="1">
    <citation type="journal article" date="2015" name="Genome Biol. Evol.">
        <title>Physical Mapping and Refinement of the Painted Turtle Genome (Chrysemys picta) Inform Amniote Genome Evolution and Challenge Turtle-Bird Chromosomal Conservation.</title>
        <authorList>
            <person name="Badenhorst D."/>
            <person name="Hillier L.W."/>
            <person name="Literman R."/>
            <person name="Montiel E.E."/>
            <person name="Radhakrishnan S."/>
            <person name="Shen Y."/>
            <person name="Minx P."/>
            <person name="Janes D.E."/>
            <person name="Warren W.C."/>
            <person name="Edwards S.V."/>
            <person name="Valenzuela N."/>
        </authorList>
    </citation>
    <scope>NUCLEOTIDE SEQUENCE [LARGE SCALE GENOMIC DNA]</scope>
</reference>
<organism evidence="4 5">
    <name type="scientific">Chrysemys picta bellii</name>
    <name type="common">Western painted turtle</name>
    <name type="synonym">Emys bellii</name>
    <dbReference type="NCBI Taxonomy" id="8478"/>
    <lineage>
        <taxon>Eukaryota</taxon>
        <taxon>Metazoa</taxon>
        <taxon>Chordata</taxon>
        <taxon>Craniata</taxon>
        <taxon>Vertebrata</taxon>
        <taxon>Euteleostomi</taxon>
        <taxon>Archelosauria</taxon>
        <taxon>Testudinata</taxon>
        <taxon>Testudines</taxon>
        <taxon>Cryptodira</taxon>
        <taxon>Durocryptodira</taxon>
        <taxon>Testudinoidea</taxon>
        <taxon>Emydidae</taxon>
        <taxon>Chrysemys</taxon>
    </lineage>
</organism>
<dbReference type="InterPro" id="IPR001245">
    <property type="entry name" value="Ser-Thr/Tyr_kinase_cat_dom"/>
</dbReference>
<dbReference type="GO" id="GO:0042981">
    <property type="term" value="P:regulation of apoptotic process"/>
    <property type="evidence" value="ECO:0007669"/>
    <property type="project" value="InterPro"/>
</dbReference>
<accession>A0A8C3HDB2</accession>
<dbReference type="InterPro" id="IPR011029">
    <property type="entry name" value="DEATH-like_dom_sf"/>
</dbReference>
<dbReference type="GeneTree" id="ENSGT00940000156113"/>
<feature type="compositionally biased region" description="Basic and acidic residues" evidence="1">
    <location>
        <begin position="450"/>
        <end position="462"/>
    </location>
</feature>
<dbReference type="Gene3D" id="1.10.533.10">
    <property type="entry name" value="Death Domain, Fas"/>
    <property type="match status" value="1"/>
</dbReference>
<dbReference type="KEGG" id="cpic:101946154"/>
<evidence type="ECO:0000259" key="3">
    <source>
        <dbReference type="PROSITE" id="PS50209"/>
    </source>
</evidence>
<feature type="domain" description="CARD" evidence="3">
    <location>
        <begin position="512"/>
        <end position="577"/>
    </location>
</feature>
<dbReference type="PANTHER" id="PTHR44329:SF143">
    <property type="entry name" value="RECEPTOR INTERACTING SERINE_THREONINE KINASE 2"/>
    <property type="match status" value="1"/>
</dbReference>
<dbReference type="SUPFAM" id="SSF56112">
    <property type="entry name" value="Protein kinase-like (PK-like)"/>
    <property type="match status" value="1"/>
</dbReference>
<dbReference type="GO" id="GO:0005524">
    <property type="term" value="F:ATP binding"/>
    <property type="evidence" value="ECO:0007669"/>
    <property type="project" value="InterPro"/>
</dbReference>
<protein>
    <recommendedName>
        <fullName evidence="6">Receptor-interacting serine/threonine-protein kinase 2</fullName>
    </recommendedName>
</protein>
<dbReference type="GO" id="GO:0004706">
    <property type="term" value="F:JUN kinase kinase kinase activity"/>
    <property type="evidence" value="ECO:0007669"/>
    <property type="project" value="TreeGrafter"/>
</dbReference>
<dbReference type="PROSITE" id="PS50209">
    <property type="entry name" value="CARD"/>
    <property type="match status" value="1"/>
</dbReference>
<dbReference type="InterPro" id="IPR051681">
    <property type="entry name" value="Ser/Thr_Kinases-Pseudokinases"/>
</dbReference>
<dbReference type="Ensembl" id="ENSCPBT00000019335.1">
    <property type="protein sequence ID" value="ENSCPBP00000016344.1"/>
    <property type="gene ID" value="ENSCPBG00000012049.1"/>
</dbReference>
<dbReference type="OrthoDB" id="4062651at2759"/>
<dbReference type="Gene3D" id="1.10.510.10">
    <property type="entry name" value="Transferase(Phosphotransferase) domain 1"/>
    <property type="match status" value="1"/>
</dbReference>
<dbReference type="GO" id="GO:0043123">
    <property type="term" value="P:positive regulation of canonical NF-kappaB signal transduction"/>
    <property type="evidence" value="ECO:0007669"/>
    <property type="project" value="UniProtKB-ARBA"/>
</dbReference>
<sequence>MQLTHTQQGLDCDCITVPGRSQLFVAVALAHSCSLYAHTSGVLSPTKRQKMANLMPVIAQEELDNFIFTGTSSGFALKAFHAPQNINVSLKLLTSQNTTESELKVLLQDVANTRRIQSEQLLPSLGIYQSQGLLGVVTEWMCNGSLHSLIHEHHLYPELPFPLLMRILSDVAEGLYHLHRLDPPLLHYSLKPSNVLLDTQYRAKITDYGLTSWRKQQRSVLQNCNRSCWDLVYHSPEILEGGVPSQEGDIYSFGMLCWESLSRQKPFEGKKNLLEVVTGVCSGLRPGTEAEYIQSNLPQRNRLLQLIILCWHQDPDYRPQTAECVELLRRILSAFSKEKISSAIYSLIDAKERAVNACKGSVPHMLQTHVHNLEVICAQKNSNRLIDKSVHLTAQRLSTVLDSPAGREKANQMVLADITAPNTTQKKAHPGSRESALQHSFPTPCTSDPHASREDGGHCQRDPKLWQQQPLQLSLPPEHSPHHSQFQSTQCEQTLTGPCCKGNCCQILACGRQTILSCMTEGRLNHILDVLRSQRVLSKMDYEMITSFPTLTSRARALLDTCLCLGERAAQIVVTVLSTSKCSPLARGSHITDSSAKLNRRLQ</sequence>
<feature type="compositionally biased region" description="Polar residues" evidence="1">
    <location>
        <begin position="435"/>
        <end position="446"/>
    </location>
</feature>
<dbReference type="InterPro" id="IPR011009">
    <property type="entry name" value="Kinase-like_dom_sf"/>
</dbReference>
<dbReference type="SUPFAM" id="SSF47986">
    <property type="entry name" value="DEATH domain"/>
    <property type="match status" value="1"/>
</dbReference>
<keyword evidence="5" id="KW-1185">Reference proteome</keyword>
<evidence type="ECO:0008006" key="6">
    <source>
        <dbReference type="Google" id="ProtNLM"/>
    </source>
</evidence>
<dbReference type="GO" id="GO:0031349">
    <property type="term" value="P:positive regulation of defense response"/>
    <property type="evidence" value="ECO:0007669"/>
    <property type="project" value="UniProtKB-ARBA"/>
</dbReference>
<name>A0A8C3HDB2_CHRPI</name>
<dbReference type="InterPro" id="IPR000719">
    <property type="entry name" value="Prot_kinase_dom"/>
</dbReference>
<evidence type="ECO:0000256" key="1">
    <source>
        <dbReference type="SAM" id="MobiDB-lite"/>
    </source>
</evidence>
<feature type="region of interest" description="Disordered" evidence="1">
    <location>
        <begin position="419"/>
        <end position="462"/>
    </location>
</feature>
<evidence type="ECO:0000313" key="5">
    <source>
        <dbReference type="Proteomes" id="UP000694380"/>
    </source>
</evidence>
<dbReference type="Ensembl" id="ENSCPBT00000019337.1">
    <property type="protein sequence ID" value="ENSCPBP00000016346.1"/>
    <property type="gene ID" value="ENSCPBG00000012049.1"/>
</dbReference>
<dbReference type="PROSITE" id="PS50011">
    <property type="entry name" value="PROTEIN_KINASE_DOM"/>
    <property type="match status" value="1"/>
</dbReference>
<dbReference type="Pfam" id="PF07714">
    <property type="entry name" value="PK_Tyr_Ser-Thr"/>
    <property type="match status" value="1"/>
</dbReference>
<dbReference type="AlphaFoldDB" id="A0A8C3HDB2"/>
<reference evidence="4" key="2">
    <citation type="submission" date="2025-05" db="UniProtKB">
        <authorList>
            <consortium name="Ensembl"/>
        </authorList>
    </citation>
    <scope>IDENTIFICATION</scope>
</reference>
<dbReference type="InterPro" id="IPR001315">
    <property type="entry name" value="CARD"/>
</dbReference>
<evidence type="ECO:0000313" key="4">
    <source>
        <dbReference type="Ensembl" id="ENSCPBP00000016346.1"/>
    </source>
</evidence>
<dbReference type="Pfam" id="PF00619">
    <property type="entry name" value="CARD"/>
    <property type="match status" value="1"/>
</dbReference>
<proteinExistence type="predicted"/>
<feature type="domain" description="Protein kinase" evidence="2">
    <location>
        <begin position="61"/>
        <end position="332"/>
    </location>
</feature>
<dbReference type="PANTHER" id="PTHR44329">
    <property type="entry name" value="SERINE/THREONINE-PROTEIN KINASE TNNI3K-RELATED"/>
    <property type="match status" value="1"/>
</dbReference>